<sequence>MRLPATILILAFFLPEVTTNMHDEKEKQKVLAQNSLLKMEISSESRAEFLAYMSQFCLTEMSTTEFLNKYITWENVEFMDAVKD</sequence>
<keyword evidence="3" id="KW-1185">Reference proteome</keyword>
<reference evidence="3" key="1">
    <citation type="submission" date="2010-08" db="EMBL/GenBank/DDBJ databases">
        <authorList>
            <consortium name="Caenorhabditis japonica Sequencing Consortium"/>
            <person name="Wilson R.K."/>
        </authorList>
    </citation>
    <scope>NUCLEOTIDE SEQUENCE [LARGE SCALE GENOMIC DNA]</scope>
    <source>
        <strain evidence="3">DF5081</strain>
    </source>
</reference>
<name>A0A8R1ICI5_CAEJA</name>
<protein>
    <submittedName>
        <fullName evidence="2">Uncharacterized protein</fullName>
    </submittedName>
</protein>
<accession>A0A8R1ICI5</accession>
<dbReference type="EnsemblMetazoa" id="CJA26237.1">
    <property type="protein sequence ID" value="CJA26237.1"/>
    <property type="gene ID" value="WBGene00181809"/>
</dbReference>
<keyword evidence="1" id="KW-0732">Signal</keyword>
<dbReference type="Proteomes" id="UP000005237">
    <property type="component" value="Unassembled WGS sequence"/>
</dbReference>
<feature type="signal peptide" evidence="1">
    <location>
        <begin position="1"/>
        <end position="19"/>
    </location>
</feature>
<feature type="chain" id="PRO_5035863078" evidence="1">
    <location>
        <begin position="20"/>
        <end position="84"/>
    </location>
</feature>
<organism evidence="2 3">
    <name type="scientific">Caenorhabditis japonica</name>
    <dbReference type="NCBI Taxonomy" id="281687"/>
    <lineage>
        <taxon>Eukaryota</taxon>
        <taxon>Metazoa</taxon>
        <taxon>Ecdysozoa</taxon>
        <taxon>Nematoda</taxon>
        <taxon>Chromadorea</taxon>
        <taxon>Rhabditida</taxon>
        <taxon>Rhabditina</taxon>
        <taxon>Rhabditomorpha</taxon>
        <taxon>Rhabditoidea</taxon>
        <taxon>Rhabditidae</taxon>
        <taxon>Peloderinae</taxon>
        <taxon>Caenorhabditis</taxon>
    </lineage>
</organism>
<reference evidence="2" key="2">
    <citation type="submission" date="2022-06" db="UniProtKB">
        <authorList>
            <consortium name="EnsemblMetazoa"/>
        </authorList>
    </citation>
    <scope>IDENTIFICATION</scope>
    <source>
        <strain evidence="2">DF5081</strain>
    </source>
</reference>
<evidence type="ECO:0000313" key="3">
    <source>
        <dbReference type="Proteomes" id="UP000005237"/>
    </source>
</evidence>
<evidence type="ECO:0000256" key="1">
    <source>
        <dbReference type="SAM" id="SignalP"/>
    </source>
</evidence>
<evidence type="ECO:0000313" key="2">
    <source>
        <dbReference type="EnsemblMetazoa" id="CJA26237.1"/>
    </source>
</evidence>
<dbReference type="AlphaFoldDB" id="A0A8R1ICI5"/>
<proteinExistence type="predicted"/>